<feature type="domain" description="Integrase catalytic" evidence="1">
    <location>
        <begin position="144"/>
        <end position="319"/>
    </location>
</feature>
<dbReference type="PROSITE" id="PS50994">
    <property type="entry name" value="INTEGRASE"/>
    <property type="match status" value="1"/>
</dbReference>
<dbReference type="InterPro" id="IPR002156">
    <property type="entry name" value="RNaseH_domain"/>
</dbReference>
<dbReference type="Pfam" id="PF13456">
    <property type="entry name" value="RVT_3"/>
    <property type="match status" value="1"/>
</dbReference>
<evidence type="ECO:0000313" key="2">
    <source>
        <dbReference type="EMBL" id="KAG9449458.1"/>
    </source>
</evidence>
<dbReference type="SUPFAM" id="SSF53098">
    <property type="entry name" value="Ribonuclease H-like"/>
    <property type="match status" value="2"/>
</dbReference>
<dbReference type="PANTHER" id="PTHR48475:SF1">
    <property type="entry name" value="RNASE H TYPE-1 DOMAIN-CONTAINING PROTEIN"/>
    <property type="match status" value="1"/>
</dbReference>
<keyword evidence="3" id="KW-1185">Reference proteome</keyword>
<organism evidence="2 3">
    <name type="scientific">Aristolochia fimbriata</name>
    <name type="common">White veined hardy Dutchman's pipe vine</name>
    <dbReference type="NCBI Taxonomy" id="158543"/>
    <lineage>
        <taxon>Eukaryota</taxon>
        <taxon>Viridiplantae</taxon>
        <taxon>Streptophyta</taxon>
        <taxon>Embryophyta</taxon>
        <taxon>Tracheophyta</taxon>
        <taxon>Spermatophyta</taxon>
        <taxon>Magnoliopsida</taxon>
        <taxon>Magnoliidae</taxon>
        <taxon>Piperales</taxon>
        <taxon>Aristolochiaceae</taxon>
        <taxon>Aristolochia</taxon>
    </lineage>
</organism>
<accession>A0AAV7EL09</accession>
<comment type="caution">
    <text evidence="2">The sequence shown here is derived from an EMBL/GenBank/DDBJ whole genome shotgun (WGS) entry which is preliminary data.</text>
</comment>
<dbReference type="InterPro" id="IPR012337">
    <property type="entry name" value="RNaseH-like_sf"/>
</dbReference>
<dbReference type="PANTHER" id="PTHR48475">
    <property type="entry name" value="RIBONUCLEASE H"/>
    <property type="match status" value="1"/>
</dbReference>
<dbReference type="AlphaFoldDB" id="A0AAV7EL09"/>
<dbReference type="InterPro" id="IPR036397">
    <property type="entry name" value="RNaseH_sf"/>
</dbReference>
<reference evidence="2 3" key="1">
    <citation type="submission" date="2021-07" db="EMBL/GenBank/DDBJ databases">
        <title>The Aristolochia fimbriata genome: insights into angiosperm evolution, floral development and chemical biosynthesis.</title>
        <authorList>
            <person name="Jiao Y."/>
        </authorList>
    </citation>
    <scope>NUCLEOTIDE SEQUENCE [LARGE SCALE GENOMIC DNA]</scope>
    <source>
        <strain evidence="2">IBCAS-2021</strain>
        <tissue evidence="2">Leaf</tissue>
    </source>
</reference>
<proteinExistence type="predicted"/>
<evidence type="ECO:0000259" key="1">
    <source>
        <dbReference type="PROSITE" id="PS50994"/>
    </source>
</evidence>
<sequence length="420" mass="48305">MQMPQLNIYDDSALVIKQLRGEFEVKKLELEPLWRYACELLAQIPEVSLHHVPRSENGLADALAGIAASLAHFDERPNQVPICERWVIPPPLEEEKDEELTEEIEESLPISACQNLTEDWRKPIINFLCHSTLPVDLRERVQIRRTAPRYVFFNDRFEAWGMDIIGPITPKSNSEWQYILAATDYFSKWAEAAAYREVKATTVVDFIRTQIIYRYGVPWYIVTDNGTPFRNRVMDRLCKKFRIQQRMSSAYNPAANGLAEAFNKTLCKILKKTVGTHKRSWDEKLPEALWASEAAPERLPGRLHTAGLWQPAVLPLEVQLPSLTIAVREGLTTEECAQLRLAELESLDEQRLEAQQRLKCYQSRMTRAFNRKVRLRSFPKGGSRARSKTADALHQQNRGQIRAKVGRTLRGAGGLYQWHL</sequence>
<gene>
    <name evidence="2" type="ORF">H6P81_009423</name>
</gene>
<dbReference type="Gene3D" id="3.30.420.10">
    <property type="entry name" value="Ribonuclease H-like superfamily/Ribonuclease H"/>
    <property type="match status" value="2"/>
</dbReference>
<dbReference type="GO" id="GO:0003676">
    <property type="term" value="F:nucleic acid binding"/>
    <property type="evidence" value="ECO:0007669"/>
    <property type="project" value="InterPro"/>
</dbReference>
<name>A0AAV7EL09_ARIFI</name>
<dbReference type="InterPro" id="IPR001584">
    <property type="entry name" value="Integrase_cat-core"/>
</dbReference>
<dbReference type="GO" id="GO:0004523">
    <property type="term" value="F:RNA-DNA hybrid ribonuclease activity"/>
    <property type="evidence" value="ECO:0007669"/>
    <property type="project" value="InterPro"/>
</dbReference>
<dbReference type="EMBL" id="JAINDJ010000004">
    <property type="protein sequence ID" value="KAG9449458.1"/>
    <property type="molecule type" value="Genomic_DNA"/>
</dbReference>
<dbReference type="Proteomes" id="UP000825729">
    <property type="component" value="Unassembled WGS sequence"/>
</dbReference>
<dbReference type="GO" id="GO:0015074">
    <property type="term" value="P:DNA integration"/>
    <property type="evidence" value="ECO:0007669"/>
    <property type="project" value="InterPro"/>
</dbReference>
<protein>
    <recommendedName>
        <fullName evidence="1">Integrase catalytic domain-containing protein</fullName>
    </recommendedName>
</protein>
<dbReference type="Pfam" id="PF00665">
    <property type="entry name" value="rve"/>
    <property type="match status" value="1"/>
</dbReference>
<evidence type="ECO:0000313" key="3">
    <source>
        <dbReference type="Proteomes" id="UP000825729"/>
    </source>
</evidence>